<keyword evidence="3" id="KW-0281">Fimbrium</keyword>
<accession>A0ABQ1HQK8</accession>
<dbReference type="InterPro" id="IPR001082">
    <property type="entry name" value="Pilin"/>
</dbReference>
<gene>
    <name evidence="5" type="ORF">GCM10011521_24460</name>
</gene>
<dbReference type="InterPro" id="IPR045584">
    <property type="entry name" value="Pilin-like"/>
</dbReference>
<dbReference type="Pfam" id="PF07963">
    <property type="entry name" value="N_methyl"/>
    <property type="match status" value="1"/>
</dbReference>
<dbReference type="SUPFAM" id="SSF54523">
    <property type="entry name" value="Pili subunits"/>
    <property type="match status" value="1"/>
</dbReference>
<keyword evidence="4" id="KW-1133">Transmembrane helix</keyword>
<keyword evidence="4" id="KW-0812">Transmembrane</keyword>
<evidence type="ECO:0000256" key="1">
    <source>
        <dbReference type="ARBA" id="ARBA00005233"/>
    </source>
</evidence>
<evidence type="ECO:0000256" key="4">
    <source>
        <dbReference type="SAM" id="Phobius"/>
    </source>
</evidence>
<dbReference type="EMBL" id="BMKC01000003">
    <property type="protein sequence ID" value="GGA85124.1"/>
    <property type="molecule type" value="Genomic_DNA"/>
</dbReference>
<evidence type="ECO:0000313" key="6">
    <source>
        <dbReference type="Proteomes" id="UP000623419"/>
    </source>
</evidence>
<sequence>MHKRSQGFTLIELMIVVAIIAILAAIAGATYRDYVIRAQLTGGLADITAGRVTFESRLVADGSATFTVSDLGLTSRTPRCNPININASPTGFIECVLVGHPSINGGALRLTRDSTGTWRCVAPAGTSNRHKPPTCA</sequence>
<dbReference type="NCBIfam" id="TIGR02532">
    <property type="entry name" value="IV_pilin_GFxxxE"/>
    <property type="match status" value="1"/>
</dbReference>
<dbReference type="InterPro" id="IPR012902">
    <property type="entry name" value="N_methyl_site"/>
</dbReference>
<dbReference type="Gene3D" id="3.30.700.10">
    <property type="entry name" value="Glycoprotein, Type 4 Pilin"/>
    <property type="match status" value="1"/>
</dbReference>
<keyword evidence="2" id="KW-0488">Methylation</keyword>
<dbReference type="Proteomes" id="UP000623419">
    <property type="component" value="Unassembled WGS sequence"/>
</dbReference>
<name>A0ABQ1HQK8_9GAMM</name>
<protein>
    <submittedName>
        <fullName evidence="5">Pilus assembly protein PilA</fullName>
    </submittedName>
</protein>
<evidence type="ECO:0000313" key="5">
    <source>
        <dbReference type="EMBL" id="GGA85124.1"/>
    </source>
</evidence>
<keyword evidence="6" id="KW-1185">Reference proteome</keyword>
<keyword evidence="4" id="KW-0472">Membrane</keyword>
<feature type="transmembrane region" description="Helical" evidence="4">
    <location>
        <begin position="7"/>
        <end position="31"/>
    </location>
</feature>
<dbReference type="RefSeq" id="WP_188664701.1">
    <property type="nucleotide sequence ID" value="NZ_BMKC01000003.1"/>
</dbReference>
<dbReference type="Pfam" id="PF00114">
    <property type="entry name" value="Pilin"/>
    <property type="match status" value="1"/>
</dbReference>
<comment type="similarity">
    <text evidence="1 3">Belongs to the N-Me-Phe pilin family.</text>
</comment>
<comment type="caution">
    <text evidence="5">The sequence shown here is derived from an EMBL/GenBank/DDBJ whole genome shotgun (WGS) entry which is preliminary data.</text>
</comment>
<evidence type="ECO:0000256" key="2">
    <source>
        <dbReference type="ARBA" id="ARBA00022481"/>
    </source>
</evidence>
<dbReference type="PROSITE" id="PS00409">
    <property type="entry name" value="PROKAR_NTER_METHYL"/>
    <property type="match status" value="1"/>
</dbReference>
<reference evidence="6" key="1">
    <citation type="journal article" date="2019" name="Int. J. Syst. Evol. Microbiol.">
        <title>The Global Catalogue of Microorganisms (GCM) 10K type strain sequencing project: providing services to taxonomists for standard genome sequencing and annotation.</title>
        <authorList>
            <consortium name="The Broad Institute Genomics Platform"/>
            <consortium name="The Broad Institute Genome Sequencing Center for Infectious Disease"/>
            <person name="Wu L."/>
            <person name="Ma J."/>
        </authorList>
    </citation>
    <scope>NUCLEOTIDE SEQUENCE [LARGE SCALE GENOMIC DNA]</scope>
    <source>
        <strain evidence="6">CGMCC 1.15905</strain>
    </source>
</reference>
<proteinExistence type="inferred from homology"/>
<evidence type="ECO:0000256" key="3">
    <source>
        <dbReference type="RuleBase" id="RU000389"/>
    </source>
</evidence>
<organism evidence="5 6">
    <name type="scientific">Arenimonas soli</name>
    <dbReference type="NCBI Taxonomy" id="2269504"/>
    <lineage>
        <taxon>Bacteria</taxon>
        <taxon>Pseudomonadati</taxon>
        <taxon>Pseudomonadota</taxon>
        <taxon>Gammaproteobacteria</taxon>
        <taxon>Lysobacterales</taxon>
        <taxon>Lysobacteraceae</taxon>
        <taxon>Arenimonas</taxon>
    </lineage>
</organism>